<dbReference type="AlphaFoldDB" id="A0A4Y7T1R6"/>
<proteinExistence type="predicted"/>
<keyword evidence="2" id="KW-1185">Reference proteome</keyword>
<gene>
    <name evidence="1" type="ORF">FA13DRAFT_1735996</name>
</gene>
<reference evidence="1 2" key="1">
    <citation type="journal article" date="2019" name="Nat. Ecol. Evol.">
        <title>Megaphylogeny resolves global patterns of mushroom evolution.</title>
        <authorList>
            <person name="Varga T."/>
            <person name="Krizsan K."/>
            <person name="Foldi C."/>
            <person name="Dima B."/>
            <person name="Sanchez-Garcia M."/>
            <person name="Sanchez-Ramirez S."/>
            <person name="Szollosi G.J."/>
            <person name="Szarkandi J.G."/>
            <person name="Papp V."/>
            <person name="Albert L."/>
            <person name="Andreopoulos W."/>
            <person name="Angelini C."/>
            <person name="Antonin V."/>
            <person name="Barry K.W."/>
            <person name="Bougher N.L."/>
            <person name="Buchanan P."/>
            <person name="Buyck B."/>
            <person name="Bense V."/>
            <person name="Catcheside P."/>
            <person name="Chovatia M."/>
            <person name="Cooper J."/>
            <person name="Damon W."/>
            <person name="Desjardin D."/>
            <person name="Finy P."/>
            <person name="Geml J."/>
            <person name="Haridas S."/>
            <person name="Hughes K."/>
            <person name="Justo A."/>
            <person name="Karasinski D."/>
            <person name="Kautmanova I."/>
            <person name="Kiss B."/>
            <person name="Kocsube S."/>
            <person name="Kotiranta H."/>
            <person name="LaButti K.M."/>
            <person name="Lechner B.E."/>
            <person name="Liimatainen K."/>
            <person name="Lipzen A."/>
            <person name="Lukacs Z."/>
            <person name="Mihaltcheva S."/>
            <person name="Morgado L.N."/>
            <person name="Niskanen T."/>
            <person name="Noordeloos M.E."/>
            <person name="Ohm R.A."/>
            <person name="Ortiz-Santana B."/>
            <person name="Ovrebo C."/>
            <person name="Racz N."/>
            <person name="Riley R."/>
            <person name="Savchenko A."/>
            <person name="Shiryaev A."/>
            <person name="Soop K."/>
            <person name="Spirin V."/>
            <person name="Szebenyi C."/>
            <person name="Tomsovsky M."/>
            <person name="Tulloss R.E."/>
            <person name="Uehling J."/>
            <person name="Grigoriev I.V."/>
            <person name="Vagvolgyi C."/>
            <person name="Papp T."/>
            <person name="Martin F.M."/>
            <person name="Miettinen O."/>
            <person name="Hibbett D.S."/>
            <person name="Nagy L.G."/>
        </authorList>
    </citation>
    <scope>NUCLEOTIDE SEQUENCE [LARGE SCALE GENOMIC DNA]</scope>
    <source>
        <strain evidence="1 2">FP101781</strain>
    </source>
</reference>
<sequence>MSKILLGIVNVLMGKIQEQQGLIKYRSQGAAVDPWSITVLVGPEWADEMPAYCGFGSPCNAVSCNRQLLIFWMTTSPKTGANIIRRWPWMP</sequence>
<dbReference type="EMBL" id="QPFP01000035">
    <property type="protein sequence ID" value="TEB28100.1"/>
    <property type="molecule type" value="Genomic_DNA"/>
</dbReference>
<evidence type="ECO:0000313" key="1">
    <source>
        <dbReference type="EMBL" id="TEB28100.1"/>
    </source>
</evidence>
<dbReference type="Proteomes" id="UP000298030">
    <property type="component" value="Unassembled WGS sequence"/>
</dbReference>
<organism evidence="1 2">
    <name type="scientific">Coprinellus micaceus</name>
    <name type="common">Glistening ink-cap mushroom</name>
    <name type="synonym">Coprinus micaceus</name>
    <dbReference type="NCBI Taxonomy" id="71717"/>
    <lineage>
        <taxon>Eukaryota</taxon>
        <taxon>Fungi</taxon>
        <taxon>Dikarya</taxon>
        <taxon>Basidiomycota</taxon>
        <taxon>Agaricomycotina</taxon>
        <taxon>Agaricomycetes</taxon>
        <taxon>Agaricomycetidae</taxon>
        <taxon>Agaricales</taxon>
        <taxon>Agaricineae</taxon>
        <taxon>Psathyrellaceae</taxon>
        <taxon>Coprinellus</taxon>
    </lineage>
</organism>
<comment type="caution">
    <text evidence="1">The sequence shown here is derived from an EMBL/GenBank/DDBJ whole genome shotgun (WGS) entry which is preliminary data.</text>
</comment>
<accession>A0A4Y7T1R6</accession>
<protein>
    <submittedName>
        <fullName evidence="1">Uncharacterized protein</fullName>
    </submittedName>
</protein>
<name>A0A4Y7T1R6_COPMI</name>
<evidence type="ECO:0000313" key="2">
    <source>
        <dbReference type="Proteomes" id="UP000298030"/>
    </source>
</evidence>